<name>A0ABP9ND28_9GAMM</name>
<evidence type="ECO:0000259" key="1">
    <source>
        <dbReference type="Pfam" id="PF13411"/>
    </source>
</evidence>
<gene>
    <name evidence="2" type="ORF">GCM10023211_21650</name>
</gene>
<feature type="domain" description="HTH merR-type" evidence="1">
    <location>
        <begin position="15"/>
        <end position="53"/>
    </location>
</feature>
<dbReference type="RefSeq" id="WP_345492113.1">
    <property type="nucleotide sequence ID" value="NZ_BAABHY010000006.1"/>
</dbReference>
<dbReference type="Proteomes" id="UP001500171">
    <property type="component" value="Unassembled WGS sequence"/>
</dbReference>
<proteinExistence type="predicted"/>
<reference evidence="3" key="1">
    <citation type="journal article" date="2019" name="Int. J. Syst. Evol. Microbiol.">
        <title>The Global Catalogue of Microorganisms (GCM) 10K type strain sequencing project: providing services to taxonomists for standard genome sequencing and annotation.</title>
        <authorList>
            <consortium name="The Broad Institute Genomics Platform"/>
            <consortium name="The Broad Institute Genome Sequencing Center for Infectious Disease"/>
            <person name="Wu L."/>
            <person name="Ma J."/>
        </authorList>
    </citation>
    <scope>NUCLEOTIDE SEQUENCE [LARGE SCALE GENOMIC DNA]</scope>
    <source>
        <strain evidence="3">JCM 18050</strain>
    </source>
</reference>
<protein>
    <recommendedName>
        <fullName evidence="1">HTH merR-type domain-containing protein</fullName>
    </recommendedName>
</protein>
<keyword evidence="3" id="KW-1185">Reference proteome</keyword>
<evidence type="ECO:0000313" key="2">
    <source>
        <dbReference type="EMBL" id="GAA5113465.1"/>
    </source>
</evidence>
<sequence>MTPTISIAISSPYVTVDEFARVSGMNPRTVKKYISEGKLPIRKKKITGKYDRSTTLINMTALTLEGAKAFNPELKLDEDKS</sequence>
<dbReference type="InterPro" id="IPR000551">
    <property type="entry name" value="MerR-type_HTH_dom"/>
</dbReference>
<evidence type="ECO:0000313" key="3">
    <source>
        <dbReference type="Proteomes" id="UP001500171"/>
    </source>
</evidence>
<dbReference type="Gene3D" id="6.10.200.10">
    <property type="entry name" value="Regulatory phage protein Cox"/>
    <property type="match status" value="1"/>
</dbReference>
<dbReference type="Pfam" id="PF13411">
    <property type="entry name" value="MerR_1"/>
    <property type="match status" value="1"/>
</dbReference>
<accession>A0ABP9ND28</accession>
<comment type="caution">
    <text evidence="2">The sequence shown here is derived from an EMBL/GenBank/DDBJ whole genome shotgun (WGS) entry which is preliminary data.</text>
</comment>
<organism evidence="2 3">
    <name type="scientific">Orbus sasakiae</name>
    <dbReference type="NCBI Taxonomy" id="1078475"/>
    <lineage>
        <taxon>Bacteria</taxon>
        <taxon>Pseudomonadati</taxon>
        <taxon>Pseudomonadota</taxon>
        <taxon>Gammaproteobacteria</taxon>
        <taxon>Orbales</taxon>
        <taxon>Orbaceae</taxon>
        <taxon>Orbus</taxon>
    </lineage>
</organism>
<dbReference type="EMBL" id="BAABHY010000006">
    <property type="protein sequence ID" value="GAA5113465.1"/>
    <property type="molecule type" value="Genomic_DNA"/>
</dbReference>
<dbReference type="InterPro" id="IPR038147">
    <property type="entry name" value="Cox_sf"/>
</dbReference>